<feature type="region of interest" description="Disordered" evidence="1">
    <location>
        <begin position="162"/>
        <end position="182"/>
    </location>
</feature>
<proteinExistence type="predicted"/>
<dbReference type="Gene3D" id="2.170.140.10">
    <property type="entry name" value="Chitin binding domain"/>
    <property type="match status" value="2"/>
</dbReference>
<evidence type="ECO:0000259" key="3">
    <source>
        <dbReference type="PROSITE" id="PS50940"/>
    </source>
</evidence>
<accession>A0A8S1ED36</accession>
<protein>
    <recommendedName>
        <fullName evidence="3">Chitin-binding type-2 domain-containing protein</fullName>
    </recommendedName>
</protein>
<name>A0A8S1ED36_9INSE</name>
<dbReference type="GO" id="GO:0008061">
    <property type="term" value="F:chitin binding"/>
    <property type="evidence" value="ECO:0007669"/>
    <property type="project" value="InterPro"/>
</dbReference>
<dbReference type="Pfam" id="PF01607">
    <property type="entry name" value="CBM_14"/>
    <property type="match status" value="1"/>
</dbReference>
<dbReference type="OrthoDB" id="6020543at2759"/>
<dbReference type="EMBL" id="CADEPI010000705">
    <property type="protein sequence ID" value="CAB3388167.1"/>
    <property type="molecule type" value="Genomic_DNA"/>
</dbReference>
<evidence type="ECO:0000256" key="1">
    <source>
        <dbReference type="SAM" id="MobiDB-lite"/>
    </source>
</evidence>
<feature type="compositionally biased region" description="Pro residues" evidence="1">
    <location>
        <begin position="162"/>
        <end position="176"/>
    </location>
</feature>
<keyword evidence="5" id="KW-1185">Reference proteome</keyword>
<dbReference type="SUPFAM" id="SSF57625">
    <property type="entry name" value="Invertebrate chitin-binding proteins"/>
    <property type="match status" value="2"/>
</dbReference>
<evidence type="ECO:0000313" key="4">
    <source>
        <dbReference type="EMBL" id="CAB3388167.1"/>
    </source>
</evidence>
<keyword evidence="2" id="KW-0732">Signal</keyword>
<gene>
    <name evidence="4" type="ORF">CLODIP_2_CD12560</name>
</gene>
<reference evidence="4 5" key="1">
    <citation type="submission" date="2020-04" db="EMBL/GenBank/DDBJ databases">
        <authorList>
            <person name="Alioto T."/>
            <person name="Alioto T."/>
            <person name="Gomez Garrido J."/>
        </authorList>
    </citation>
    <scope>NUCLEOTIDE SEQUENCE [LARGE SCALE GENOMIC DNA]</scope>
</reference>
<feature type="chain" id="PRO_5035728444" description="Chitin-binding type-2 domain-containing protein" evidence="2">
    <location>
        <begin position="24"/>
        <end position="247"/>
    </location>
</feature>
<evidence type="ECO:0000313" key="5">
    <source>
        <dbReference type="Proteomes" id="UP000494165"/>
    </source>
</evidence>
<comment type="caution">
    <text evidence="4">The sequence shown here is derived from an EMBL/GenBank/DDBJ whole genome shotgun (WGS) entry which is preliminary data.</text>
</comment>
<dbReference type="InterPro" id="IPR036508">
    <property type="entry name" value="Chitin-bd_dom_sf"/>
</dbReference>
<feature type="signal peptide" evidence="2">
    <location>
        <begin position="1"/>
        <end position="23"/>
    </location>
</feature>
<dbReference type="SMART" id="SM00494">
    <property type="entry name" value="ChtBD2"/>
    <property type="match status" value="2"/>
</dbReference>
<dbReference type="PROSITE" id="PS50940">
    <property type="entry name" value="CHIT_BIND_II"/>
    <property type="match status" value="2"/>
</dbReference>
<dbReference type="GO" id="GO:0005576">
    <property type="term" value="C:extracellular region"/>
    <property type="evidence" value="ECO:0007669"/>
    <property type="project" value="InterPro"/>
</dbReference>
<dbReference type="Proteomes" id="UP000494165">
    <property type="component" value="Unassembled WGS sequence"/>
</dbReference>
<evidence type="ECO:0000256" key="2">
    <source>
        <dbReference type="SAM" id="SignalP"/>
    </source>
</evidence>
<dbReference type="InterPro" id="IPR002557">
    <property type="entry name" value="Chitin-bd_dom"/>
</dbReference>
<dbReference type="AlphaFoldDB" id="A0A8S1ED36"/>
<organism evidence="4 5">
    <name type="scientific">Cloeon dipterum</name>
    <dbReference type="NCBI Taxonomy" id="197152"/>
    <lineage>
        <taxon>Eukaryota</taxon>
        <taxon>Metazoa</taxon>
        <taxon>Ecdysozoa</taxon>
        <taxon>Arthropoda</taxon>
        <taxon>Hexapoda</taxon>
        <taxon>Insecta</taxon>
        <taxon>Pterygota</taxon>
        <taxon>Palaeoptera</taxon>
        <taxon>Ephemeroptera</taxon>
        <taxon>Pisciforma</taxon>
        <taxon>Baetidae</taxon>
        <taxon>Cloeon</taxon>
    </lineage>
</organism>
<feature type="domain" description="Chitin-binding type-2" evidence="3">
    <location>
        <begin position="94"/>
        <end position="161"/>
    </location>
</feature>
<sequence length="247" mass="27199">MDHMSIWRYFLLASCMLLPLCLGQVSKEDCKPFTVPPSACDSASSYVACLYNNQTGVLELEDPDSPESINCSPGTICYREGKETNADTPCGPPPPTCTAEGYFAFRDSEYFEWGCATYYVCYNDGSAAKNLKQAIGTCSQGFEFSETTKKCETVSVAGCSVPAPPPPPPPPSPNPKPTTSAPVIPVTPAKDCPITGERYPDASCRHFLRCDINNKVIRYQCPWRLKYDETKKLCLRKVNCGARRLIM</sequence>
<feature type="domain" description="Chitin-binding type-2" evidence="3">
    <location>
        <begin position="189"/>
        <end position="242"/>
    </location>
</feature>